<protein>
    <submittedName>
        <fullName evidence="2 3">Uncharacterized protein</fullName>
    </submittedName>
</protein>
<gene>
    <name evidence="2" type="ORF">CAPTEDRAFT_217329</name>
</gene>
<reference evidence="2 4" key="2">
    <citation type="journal article" date="2013" name="Nature">
        <title>Insights into bilaterian evolution from three spiralian genomes.</title>
        <authorList>
            <person name="Simakov O."/>
            <person name="Marletaz F."/>
            <person name="Cho S.J."/>
            <person name="Edsinger-Gonzales E."/>
            <person name="Havlak P."/>
            <person name="Hellsten U."/>
            <person name="Kuo D.H."/>
            <person name="Larsson T."/>
            <person name="Lv J."/>
            <person name="Arendt D."/>
            <person name="Savage R."/>
            <person name="Osoegawa K."/>
            <person name="de Jong P."/>
            <person name="Grimwood J."/>
            <person name="Chapman J.A."/>
            <person name="Shapiro H."/>
            <person name="Aerts A."/>
            <person name="Otillar R.P."/>
            <person name="Terry A.Y."/>
            <person name="Boore J.L."/>
            <person name="Grigoriev I.V."/>
            <person name="Lindberg D.R."/>
            <person name="Seaver E.C."/>
            <person name="Weisblat D.A."/>
            <person name="Putnam N.H."/>
            <person name="Rokhsar D.S."/>
        </authorList>
    </citation>
    <scope>NUCLEOTIDE SEQUENCE</scope>
    <source>
        <strain evidence="2 4">I ESC-2004</strain>
    </source>
</reference>
<organism evidence="2">
    <name type="scientific">Capitella teleta</name>
    <name type="common">Polychaete worm</name>
    <dbReference type="NCBI Taxonomy" id="283909"/>
    <lineage>
        <taxon>Eukaryota</taxon>
        <taxon>Metazoa</taxon>
        <taxon>Spiralia</taxon>
        <taxon>Lophotrochozoa</taxon>
        <taxon>Annelida</taxon>
        <taxon>Polychaeta</taxon>
        <taxon>Sedentaria</taxon>
        <taxon>Scolecida</taxon>
        <taxon>Capitellidae</taxon>
        <taxon>Capitella</taxon>
    </lineage>
</organism>
<evidence type="ECO:0000313" key="2">
    <source>
        <dbReference type="EMBL" id="ELU16964.1"/>
    </source>
</evidence>
<dbReference type="HOGENOM" id="CLU_1327493_0_0_1"/>
<dbReference type="Proteomes" id="UP000014760">
    <property type="component" value="Unassembled WGS sequence"/>
</dbReference>
<dbReference type="EMBL" id="AMQN01017167">
    <property type="status" value="NOT_ANNOTATED_CDS"/>
    <property type="molecule type" value="Genomic_DNA"/>
</dbReference>
<accession>R7VEA4</accession>
<reference evidence="3" key="3">
    <citation type="submission" date="2015-06" db="UniProtKB">
        <authorList>
            <consortium name="EnsemblMetazoa"/>
        </authorList>
    </citation>
    <scope>IDENTIFICATION</scope>
</reference>
<name>R7VEA4_CAPTE</name>
<reference evidence="4" key="1">
    <citation type="submission" date="2012-12" db="EMBL/GenBank/DDBJ databases">
        <authorList>
            <person name="Hellsten U."/>
            <person name="Grimwood J."/>
            <person name="Chapman J.A."/>
            <person name="Shapiro H."/>
            <person name="Aerts A."/>
            <person name="Otillar R.P."/>
            <person name="Terry A.Y."/>
            <person name="Boore J.L."/>
            <person name="Simakov O."/>
            <person name="Marletaz F."/>
            <person name="Cho S.-J."/>
            <person name="Edsinger-Gonzales E."/>
            <person name="Havlak P."/>
            <person name="Kuo D.-H."/>
            <person name="Larsson T."/>
            <person name="Lv J."/>
            <person name="Arendt D."/>
            <person name="Savage R."/>
            <person name="Osoegawa K."/>
            <person name="de Jong P."/>
            <person name="Lindberg D.R."/>
            <person name="Seaver E.C."/>
            <person name="Weisblat D.A."/>
            <person name="Putnam N.H."/>
            <person name="Grigoriev I.V."/>
            <person name="Rokhsar D.S."/>
        </authorList>
    </citation>
    <scope>NUCLEOTIDE SEQUENCE</scope>
    <source>
        <strain evidence="4">I ESC-2004</strain>
    </source>
</reference>
<evidence type="ECO:0000313" key="4">
    <source>
        <dbReference type="Proteomes" id="UP000014760"/>
    </source>
</evidence>
<dbReference type="EnsemblMetazoa" id="CapteT217329">
    <property type="protein sequence ID" value="CapteP217329"/>
    <property type="gene ID" value="CapteG217329"/>
</dbReference>
<proteinExistence type="predicted"/>
<dbReference type="EMBL" id="KB292798">
    <property type="protein sequence ID" value="ELU16964.1"/>
    <property type="molecule type" value="Genomic_DNA"/>
</dbReference>
<dbReference type="AlphaFoldDB" id="R7VEA4"/>
<sequence length="207" mass="22960">MTDEEIIRSLSLEMDPVNIFSSYLPKSFPHDTSDGYSAVYPVDTVYLSFHPEEGESTSESDAKQTSASLKCQARDERDEMGGGCMQTPFSTSRMTSFVIQLDGAGQLIPGDRASIEPVWRKRRGNNWRTLADRSQEFHLSMAERRNHSEKLQGHLRGQSEKKDVKQGCCLQGDSVAIDHNSPSGEVFGKRVASNYGGGMRTDTESDA</sequence>
<feature type="region of interest" description="Disordered" evidence="1">
    <location>
        <begin position="179"/>
        <end position="207"/>
    </location>
</feature>
<evidence type="ECO:0000256" key="1">
    <source>
        <dbReference type="SAM" id="MobiDB-lite"/>
    </source>
</evidence>
<keyword evidence="4" id="KW-1185">Reference proteome</keyword>
<evidence type="ECO:0000313" key="3">
    <source>
        <dbReference type="EnsemblMetazoa" id="CapteP217329"/>
    </source>
</evidence>